<dbReference type="GO" id="GO:0005634">
    <property type="term" value="C:nucleus"/>
    <property type="evidence" value="ECO:0007669"/>
    <property type="project" value="TreeGrafter"/>
</dbReference>
<feature type="domain" description="Protein kinase" evidence="9">
    <location>
        <begin position="48"/>
        <end position="307"/>
    </location>
</feature>
<keyword evidence="6 7" id="KW-0067">ATP-binding</keyword>
<dbReference type="SUPFAM" id="SSF56112">
    <property type="entry name" value="Protein kinase-like (PK-like)"/>
    <property type="match status" value="1"/>
</dbReference>
<keyword evidence="10" id="KW-1185">Reference proteome</keyword>
<evidence type="ECO:0000256" key="2">
    <source>
        <dbReference type="ARBA" id="ARBA00022527"/>
    </source>
</evidence>
<reference evidence="11" key="1">
    <citation type="submission" date="2022-11" db="UniProtKB">
        <authorList>
            <consortium name="WormBaseParasite"/>
        </authorList>
    </citation>
    <scope>IDENTIFICATION</scope>
</reference>
<dbReference type="InterPro" id="IPR000719">
    <property type="entry name" value="Prot_kinase_dom"/>
</dbReference>
<evidence type="ECO:0000256" key="6">
    <source>
        <dbReference type="ARBA" id="ARBA00022840"/>
    </source>
</evidence>
<accession>A0A914UHZ4</accession>
<evidence type="ECO:0000256" key="3">
    <source>
        <dbReference type="ARBA" id="ARBA00022679"/>
    </source>
</evidence>
<dbReference type="GO" id="GO:0043065">
    <property type="term" value="P:positive regulation of apoptotic process"/>
    <property type="evidence" value="ECO:0007669"/>
    <property type="project" value="TreeGrafter"/>
</dbReference>
<keyword evidence="5" id="KW-0418">Kinase</keyword>
<dbReference type="FunFam" id="1.10.510.10:FF:000571">
    <property type="entry name" value="Maternal embryonic leucine zipper kinase"/>
    <property type="match status" value="1"/>
</dbReference>
<dbReference type="GO" id="GO:0035556">
    <property type="term" value="P:intracellular signal transduction"/>
    <property type="evidence" value="ECO:0007669"/>
    <property type="project" value="TreeGrafter"/>
</dbReference>
<evidence type="ECO:0000256" key="5">
    <source>
        <dbReference type="ARBA" id="ARBA00022777"/>
    </source>
</evidence>
<name>A0A914UHZ4_9BILA</name>
<keyword evidence="3" id="KW-0808">Transferase</keyword>
<dbReference type="Gene3D" id="1.10.510.10">
    <property type="entry name" value="Transferase(Phosphotransferase) domain 1"/>
    <property type="match status" value="1"/>
</dbReference>
<dbReference type="PANTHER" id="PTHR24342:SF21">
    <property type="entry name" value="TRIO RHO GUANINE NUCLEOTIDE EXCHANGE FACTOR"/>
    <property type="match status" value="1"/>
</dbReference>
<evidence type="ECO:0000256" key="8">
    <source>
        <dbReference type="RuleBase" id="RU000304"/>
    </source>
</evidence>
<dbReference type="GO" id="GO:0005524">
    <property type="term" value="F:ATP binding"/>
    <property type="evidence" value="ECO:0007669"/>
    <property type="project" value="UniProtKB-UniRule"/>
</dbReference>
<dbReference type="Gene3D" id="3.30.200.20">
    <property type="entry name" value="Phosphorylase Kinase, domain 1"/>
    <property type="match status" value="1"/>
</dbReference>
<evidence type="ECO:0000259" key="9">
    <source>
        <dbReference type="PROSITE" id="PS50011"/>
    </source>
</evidence>
<sequence length="341" mass="38647">MAVGQPSAVSKAVVVITNMTESIRQHELERSTQSNSIEWRGEEFYKYFSVESVVGRGRFSLVKQAFCRMTGRSYAVKCFSRHQDAQRIDKSDVEREIQTLNHLRHSSIVQAFGAFQTTHEYIVVLQWIPGPSVLEFVCHLGHYTEEMMLEFAKDLLEGLNYLHDFNFAHLDIKPENLLIDPSNSTARLIIVDLGSARQCDGNPQTLFWQGGSAEFAAPEQVAGLMASTASDIWAFGVFLYTFVSGTSAFLDESFDASCSNIVKGDFYFPKKLFHGVCGLLKDLIAQCLKINTCERFTTKQCLESYWINASPSTEELSTMKLEEYLERRKYEISKCDDIIPL</sequence>
<evidence type="ECO:0000256" key="7">
    <source>
        <dbReference type="PROSITE-ProRule" id="PRU10141"/>
    </source>
</evidence>
<dbReference type="InterPro" id="IPR011009">
    <property type="entry name" value="Kinase-like_dom_sf"/>
</dbReference>
<feature type="binding site" evidence="7">
    <location>
        <position position="77"/>
    </location>
    <ligand>
        <name>ATP</name>
        <dbReference type="ChEBI" id="CHEBI:30616"/>
    </ligand>
</feature>
<evidence type="ECO:0000313" key="10">
    <source>
        <dbReference type="Proteomes" id="UP000887566"/>
    </source>
</evidence>
<dbReference type="InterPro" id="IPR017441">
    <property type="entry name" value="Protein_kinase_ATP_BS"/>
</dbReference>
<dbReference type="InterPro" id="IPR008271">
    <property type="entry name" value="Ser/Thr_kinase_AS"/>
</dbReference>
<evidence type="ECO:0000256" key="4">
    <source>
        <dbReference type="ARBA" id="ARBA00022741"/>
    </source>
</evidence>
<dbReference type="WBParaSite" id="PSAMB.scaffold10188size4279.g33114.t1">
    <property type="protein sequence ID" value="PSAMB.scaffold10188size4279.g33114.t1"/>
    <property type="gene ID" value="PSAMB.scaffold10188size4279.g33114"/>
</dbReference>
<proteinExistence type="inferred from homology"/>
<evidence type="ECO:0000313" key="11">
    <source>
        <dbReference type="WBParaSite" id="PSAMB.scaffold10188size4279.g33114.t1"/>
    </source>
</evidence>
<comment type="similarity">
    <text evidence="8">Belongs to the protein kinase superfamily.</text>
</comment>
<organism evidence="10 11">
    <name type="scientific">Plectus sambesii</name>
    <dbReference type="NCBI Taxonomy" id="2011161"/>
    <lineage>
        <taxon>Eukaryota</taxon>
        <taxon>Metazoa</taxon>
        <taxon>Ecdysozoa</taxon>
        <taxon>Nematoda</taxon>
        <taxon>Chromadorea</taxon>
        <taxon>Plectida</taxon>
        <taxon>Plectina</taxon>
        <taxon>Plectoidea</taxon>
        <taxon>Plectidae</taxon>
        <taxon>Plectus</taxon>
    </lineage>
</organism>
<keyword evidence="4 7" id="KW-0547">Nucleotide-binding</keyword>
<keyword evidence="2 8" id="KW-0723">Serine/threonine-protein kinase</keyword>
<dbReference type="AlphaFoldDB" id="A0A914UHZ4"/>
<comment type="cofactor">
    <cofactor evidence="1">
        <name>Mg(2+)</name>
        <dbReference type="ChEBI" id="CHEBI:18420"/>
    </cofactor>
</comment>
<evidence type="ECO:0000256" key="1">
    <source>
        <dbReference type="ARBA" id="ARBA00001946"/>
    </source>
</evidence>
<dbReference type="GO" id="GO:0004674">
    <property type="term" value="F:protein serine/threonine kinase activity"/>
    <property type="evidence" value="ECO:0007669"/>
    <property type="project" value="UniProtKB-KW"/>
</dbReference>
<dbReference type="PROSITE" id="PS00108">
    <property type="entry name" value="PROTEIN_KINASE_ST"/>
    <property type="match status" value="1"/>
</dbReference>
<dbReference type="Proteomes" id="UP000887566">
    <property type="component" value="Unplaced"/>
</dbReference>
<dbReference type="Pfam" id="PF00069">
    <property type="entry name" value="Pkinase"/>
    <property type="match status" value="1"/>
</dbReference>
<protein>
    <submittedName>
        <fullName evidence="11">Protein kinase domain-containing protein</fullName>
    </submittedName>
</protein>
<dbReference type="PROSITE" id="PS50011">
    <property type="entry name" value="PROTEIN_KINASE_DOM"/>
    <property type="match status" value="1"/>
</dbReference>
<dbReference type="PANTHER" id="PTHR24342">
    <property type="entry name" value="SERINE/THREONINE-PROTEIN KINASE 17"/>
    <property type="match status" value="1"/>
</dbReference>
<dbReference type="SMART" id="SM00220">
    <property type="entry name" value="S_TKc"/>
    <property type="match status" value="1"/>
</dbReference>
<dbReference type="PROSITE" id="PS00107">
    <property type="entry name" value="PROTEIN_KINASE_ATP"/>
    <property type="match status" value="1"/>
</dbReference>